<dbReference type="Proteomes" id="UP001059041">
    <property type="component" value="Linkage Group LG20"/>
</dbReference>
<feature type="non-terminal residue" evidence="1">
    <location>
        <position position="1"/>
    </location>
</feature>
<accession>A0A9W7TF65</accession>
<organism evidence="1 2">
    <name type="scientific">Triplophysa rosa</name>
    <name type="common">Cave loach</name>
    <dbReference type="NCBI Taxonomy" id="992332"/>
    <lineage>
        <taxon>Eukaryota</taxon>
        <taxon>Metazoa</taxon>
        <taxon>Chordata</taxon>
        <taxon>Craniata</taxon>
        <taxon>Vertebrata</taxon>
        <taxon>Euteleostomi</taxon>
        <taxon>Actinopterygii</taxon>
        <taxon>Neopterygii</taxon>
        <taxon>Teleostei</taxon>
        <taxon>Ostariophysi</taxon>
        <taxon>Cypriniformes</taxon>
        <taxon>Nemacheilidae</taxon>
        <taxon>Triplophysa</taxon>
    </lineage>
</organism>
<keyword evidence="2" id="KW-1185">Reference proteome</keyword>
<evidence type="ECO:0000313" key="1">
    <source>
        <dbReference type="EMBL" id="KAI7795338.1"/>
    </source>
</evidence>
<evidence type="ECO:0000313" key="2">
    <source>
        <dbReference type="Proteomes" id="UP001059041"/>
    </source>
</evidence>
<gene>
    <name evidence="1" type="ORF">IRJ41_016566</name>
</gene>
<dbReference type="EMBL" id="JAFHDT010000020">
    <property type="protein sequence ID" value="KAI7795338.1"/>
    <property type="molecule type" value="Genomic_DNA"/>
</dbReference>
<reference evidence="1" key="1">
    <citation type="submission" date="2021-02" db="EMBL/GenBank/DDBJ databases">
        <title>Comparative genomics reveals that relaxation of natural selection precedes convergent phenotypic evolution of cavefish.</title>
        <authorList>
            <person name="Peng Z."/>
        </authorList>
    </citation>
    <scope>NUCLEOTIDE SEQUENCE</scope>
    <source>
        <tissue evidence="1">Muscle</tissue>
    </source>
</reference>
<name>A0A9W7TF65_TRIRA</name>
<protein>
    <submittedName>
        <fullName evidence="1">Uncharacterized protein</fullName>
    </submittedName>
</protein>
<dbReference type="AlphaFoldDB" id="A0A9W7TF65"/>
<comment type="caution">
    <text evidence="1">The sequence shown here is derived from an EMBL/GenBank/DDBJ whole genome shotgun (WGS) entry which is preliminary data.</text>
</comment>
<proteinExistence type="predicted"/>
<sequence>PSPFSLWAKPEKHKTSMDLSLQTLQAAMNYQPQGQIDTKKTVIFSFIF</sequence>